<dbReference type="SUPFAM" id="SSF53720">
    <property type="entry name" value="ALDH-like"/>
    <property type="match status" value="1"/>
</dbReference>
<dbReference type="AlphaFoldDB" id="A0A3N1CUF8"/>
<dbReference type="Pfam" id="PF00171">
    <property type="entry name" value="Aldedh"/>
    <property type="match status" value="1"/>
</dbReference>
<dbReference type="Gene3D" id="3.40.309.10">
    <property type="entry name" value="Aldehyde Dehydrogenase, Chain A, domain 2"/>
    <property type="match status" value="1"/>
</dbReference>
<dbReference type="Gene3D" id="3.40.605.10">
    <property type="entry name" value="Aldehyde Dehydrogenase, Chain A, domain 1"/>
    <property type="match status" value="1"/>
</dbReference>
<name>A0A3N1CUF8_9ACTN</name>
<comment type="similarity">
    <text evidence="1 4">Belongs to the aldehyde dehydrogenase family.</text>
</comment>
<sequence>MGWGSIAGRPPLGGHWQTHELLIIYIIKFKKSDPRPLRTGLAASPDHTERCGDTMTSDAPREELLLIDGSVTAAADGRTFENVNPATEEVIGTTADAGTADMDRAIAAARRAFDETTWPTDLAFRVRCLRQLREGLERHADELRGVIVAEVGTPVMLTHGPQLDSPVEGLGWIADVAESYAWETDLGIASPMGIRTQRVLRREAVGVVGAITPWNFPMQIILAKVGPALAAGNTVILKPAPDTPWNATILGRIVAEETDIPDGVFNVVVGSSHELGAQLAADPRVDLVSFTGSTDTGRSVMRAGAENIKKVFLELGGKSALLALDDADMKAAVGNAAFQITTHAGQGCAILTRLVLPRARYDEGVELLVQMLKDWPYGDPSDPGVLMGPLISERQRQRVLGYVEKGVSEGASVALGGGIPEHLPRGYFVQPTVLTGVTPDATVAQEEIFGPVLAVLAHDGDDDAVRIANDSPYGLSGMVVSASEERAQAVAQRVRTGTISVNGGLYYGADVPFGGYRQSGVGRESGIAGFEEYLEIKAIAYGR</sequence>
<evidence type="ECO:0000259" key="5">
    <source>
        <dbReference type="Pfam" id="PF00171"/>
    </source>
</evidence>
<keyword evidence="2 4" id="KW-0560">Oxidoreductase</keyword>
<dbReference type="InterPro" id="IPR016163">
    <property type="entry name" value="Ald_DH_C"/>
</dbReference>
<dbReference type="PANTHER" id="PTHR42804">
    <property type="entry name" value="ALDEHYDE DEHYDROGENASE"/>
    <property type="match status" value="1"/>
</dbReference>
<feature type="active site" evidence="3">
    <location>
        <position position="314"/>
    </location>
</feature>
<dbReference type="PANTHER" id="PTHR42804:SF1">
    <property type="entry name" value="ALDEHYDE DEHYDROGENASE-RELATED"/>
    <property type="match status" value="1"/>
</dbReference>
<reference evidence="6 7" key="1">
    <citation type="submission" date="2018-11" db="EMBL/GenBank/DDBJ databases">
        <title>Sequencing the genomes of 1000 actinobacteria strains.</title>
        <authorList>
            <person name="Klenk H.-P."/>
        </authorList>
    </citation>
    <scope>NUCLEOTIDE SEQUENCE [LARGE SCALE GENOMIC DNA]</scope>
    <source>
        <strain evidence="6 7">DSM 44254</strain>
    </source>
</reference>
<dbReference type="InterPro" id="IPR029510">
    <property type="entry name" value="Ald_DH_CS_GLU"/>
</dbReference>
<dbReference type="EMBL" id="RJKE01000001">
    <property type="protein sequence ID" value="ROO84933.1"/>
    <property type="molecule type" value="Genomic_DNA"/>
</dbReference>
<dbReference type="GO" id="GO:0016620">
    <property type="term" value="F:oxidoreductase activity, acting on the aldehyde or oxo group of donors, NAD or NADP as acceptor"/>
    <property type="evidence" value="ECO:0007669"/>
    <property type="project" value="InterPro"/>
</dbReference>
<evidence type="ECO:0000313" key="7">
    <source>
        <dbReference type="Proteomes" id="UP000272400"/>
    </source>
</evidence>
<dbReference type="NCBIfam" id="TIGR04284">
    <property type="entry name" value="aldehy_Rv0768"/>
    <property type="match status" value="1"/>
</dbReference>
<keyword evidence="7" id="KW-1185">Reference proteome</keyword>
<evidence type="ECO:0000256" key="3">
    <source>
        <dbReference type="PROSITE-ProRule" id="PRU10007"/>
    </source>
</evidence>
<evidence type="ECO:0000313" key="6">
    <source>
        <dbReference type="EMBL" id="ROO84933.1"/>
    </source>
</evidence>
<dbReference type="InterPro" id="IPR026460">
    <property type="entry name" value="Aldehyde_dehydrogenase_Rv0768"/>
</dbReference>
<dbReference type="InterPro" id="IPR015590">
    <property type="entry name" value="Aldehyde_DH_dom"/>
</dbReference>
<proteinExistence type="inferred from homology"/>
<protein>
    <submittedName>
        <fullName evidence="6">Aldehyde dehydrogenase (NAD+)</fullName>
    </submittedName>
</protein>
<feature type="domain" description="Aldehyde dehydrogenase" evidence="5">
    <location>
        <begin position="75"/>
        <end position="539"/>
    </location>
</feature>
<evidence type="ECO:0000256" key="1">
    <source>
        <dbReference type="ARBA" id="ARBA00009986"/>
    </source>
</evidence>
<dbReference type="CDD" id="cd07089">
    <property type="entry name" value="ALDH_CddD-AldA-like"/>
    <property type="match status" value="1"/>
</dbReference>
<evidence type="ECO:0000256" key="4">
    <source>
        <dbReference type="RuleBase" id="RU003345"/>
    </source>
</evidence>
<dbReference type="InterPro" id="IPR016161">
    <property type="entry name" value="Ald_DH/histidinol_DH"/>
</dbReference>
<comment type="caution">
    <text evidence="6">The sequence shown here is derived from an EMBL/GenBank/DDBJ whole genome shotgun (WGS) entry which is preliminary data.</text>
</comment>
<dbReference type="PROSITE" id="PS00687">
    <property type="entry name" value="ALDEHYDE_DEHYDR_GLU"/>
    <property type="match status" value="1"/>
</dbReference>
<dbReference type="FunFam" id="3.40.605.10:FF:000007">
    <property type="entry name" value="NAD/NADP-dependent betaine aldehyde dehydrogenase"/>
    <property type="match status" value="1"/>
</dbReference>
<dbReference type="Proteomes" id="UP000272400">
    <property type="component" value="Unassembled WGS sequence"/>
</dbReference>
<accession>A0A3N1CUF8</accession>
<evidence type="ECO:0000256" key="2">
    <source>
        <dbReference type="ARBA" id="ARBA00023002"/>
    </source>
</evidence>
<gene>
    <name evidence="6" type="ORF">EDD29_2465</name>
</gene>
<dbReference type="InterPro" id="IPR016162">
    <property type="entry name" value="Ald_DH_N"/>
</dbReference>
<organism evidence="6 7">
    <name type="scientific">Actinocorallia herbida</name>
    <dbReference type="NCBI Taxonomy" id="58109"/>
    <lineage>
        <taxon>Bacteria</taxon>
        <taxon>Bacillati</taxon>
        <taxon>Actinomycetota</taxon>
        <taxon>Actinomycetes</taxon>
        <taxon>Streptosporangiales</taxon>
        <taxon>Thermomonosporaceae</taxon>
        <taxon>Actinocorallia</taxon>
    </lineage>
</organism>